<feature type="transmembrane region" description="Helical" evidence="1">
    <location>
        <begin position="85"/>
        <end position="105"/>
    </location>
</feature>
<keyword evidence="1" id="KW-0812">Transmembrane</keyword>
<dbReference type="Proteomes" id="UP000199021">
    <property type="component" value="Unassembled WGS sequence"/>
</dbReference>
<feature type="transmembrane region" description="Helical" evidence="1">
    <location>
        <begin position="48"/>
        <end position="73"/>
    </location>
</feature>
<name>A0A1H9J558_9BACT</name>
<accession>A0A1H9J558</accession>
<dbReference type="EMBL" id="FOFB01000016">
    <property type="protein sequence ID" value="SEQ81906.1"/>
    <property type="molecule type" value="Genomic_DNA"/>
</dbReference>
<dbReference type="InterPro" id="IPR025187">
    <property type="entry name" value="DUF4112"/>
</dbReference>
<evidence type="ECO:0000313" key="2">
    <source>
        <dbReference type="EMBL" id="SEQ81906.1"/>
    </source>
</evidence>
<dbReference type="STRING" id="478744.SAMN05444359_11691"/>
<proteinExistence type="predicted"/>
<dbReference type="AlphaFoldDB" id="A0A1H9J558"/>
<keyword evidence="3" id="KW-1185">Reference proteome</keyword>
<evidence type="ECO:0000313" key="3">
    <source>
        <dbReference type="Proteomes" id="UP000199021"/>
    </source>
</evidence>
<reference evidence="3" key="1">
    <citation type="submission" date="2016-10" db="EMBL/GenBank/DDBJ databases">
        <authorList>
            <person name="Varghese N."/>
            <person name="Submissions S."/>
        </authorList>
    </citation>
    <scope>NUCLEOTIDE SEQUENCE [LARGE SCALE GENOMIC DNA]</scope>
    <source>
        <strain evidence="3">DSM 24740</strain>
    </source>
</reference>
<keyword evidence="1" id="KW-0472">Membrane</keyword>
<organism evidence="2 3">
    <name type="scientific">Neolewinella agarilytica</name>
    <dbReference type="NCBI Taxonomy" id="478744"/>
    <lineage>
        <taxon>Bacteria</taxon>
        <taxon>Pseudomonadati</taxon>
        <taxon>Bacteroidota</taxon>
        <taxon>Saprospiria</taxon>
        <taxon>Saprospirales</taxon>
        <taxon>Lewinellaceae</taxon>
        <taxon>Neolewinella</taxon>
    </lineage>
</organism>
<gene>
    <name evidence="2" type="ORF">SAMN05444359_11691</name>
</gene>
<evidence type="ECO:0000256" key="1">
    <source>
        <dbReference type="SAM" id="Phobius"/>
    </source>
</evidence>
<sequence>MQQPVTNAPIFTDEQRNVPQLKMVDGFSRLLDTKFRIPGTDIRFGLDFLLGLIPGAGDLVSLGMSGVLITTMAKHGASPRLAAKMLFNVALDALVGTIPVLGNIFDLVYKANYRNAVLMREYYEEGRHSGSVWPVVLGVVVMLLVIFVFVIWAITSLFGWLFGML</sequence>
<protein>
    <recommendedName>
        <fullName evidence="4">DUF4112 domain-containing protein</fullName>
    </recommendedName>
</protein>
<dbReference type="InParanoid" id="A0A1H9J558"/>
<feature type="transmembrane region" description="Helical" evidence="1">
    <location>
        <begin position="132"/>
        <end position="162"/>
    </location>
</feature>
<dbReference type="PANTHER" id="PTHR35519">
    <property type="entry name" value="MEMBRANE PROTEINS"/>
    <property type="match status" value="1"/>
</dbReference>
<dbReference type="RefSeq" id="WP_245748579.1">
    <property type="nucleotide sequence ID" value="NZ_FOFB01000016.1"/>
</dbReference>
<dbReference type="PANTHER" id="PTHR35519:SF2">
    <property type="entry name" value="PH DOMAIN PROTEIN"/>
    <property type="match status" value="1"/>
</dbReference>
<dbReference type="Pfam" id="PF13430">
    <property type="entry name" value="DUF4112"/>
    <property type="match status" value="1"/>
</dbReference>
<evidence type="ECO:0008006" key="4">
    <source>
        <dbReference type="Google" id="ProtNLM"/>
    </source>
</evidence>
<keyword evidence="1" id="KW-1133">Transmembrane helix</keyword>